<gene>
    <name evidence="12 17" type="primary">lysA</name>
    <name evidence="17" type="ORF">IT774_00535</name>
</gene>
<dbReference type="InterPro" id="IPR022643">
    <property type="entry name" value="De-COase2_C"/>
</dbReference>
<dbReference type="Pfam" id="PF00278">
    <property type="entry name" value="Orn_DAP_Arg_deC"/>
    <property type="match status" value="1"/>
</dbReference>
<evidence type="ECO:0000256" key="12">
    <source>
        <dbReference type="HAMAP-Rule" id="MF_02120"/>
    </source>
</evidence>
<feature type="active site" description="Proton donor" evidence="13">
    <location>
        <position position="344"/>
    </location>
</feature>
<evidence type="ECO:0000256" key="5">
    <source>
        <dbReference type="ARBA" id="ARBA00023154"/>
    </source>
</evidence>
<dbReference type="Gene3D" id="2.40.37.10">
    <property type="entry name" value="Lyase, Ornithine Decarboxylase, Chain A, domain 1"/>
    <property type="match status" value="1"/>
</dbReference>
<evidence type="ECO:0000256" key="2">
    <source>
        <dbReference type="ARBA" id="ARBA00022605"/>
    </source>
</evidence>
<dbReference type="EMBL" id="CP064795">
    <property type="protein sequence ID" value="QPG05807.1"/>
    <property type="molecule type" value="Genomic_DNA"/>
</dbReference>
<dbReference type="Proteomes" id="UP000595095">
    <property type="component" value="Chromosome"/>
</dbReference>
<feature type="binding site" evidence="12">
    <location>
        <position position="317"/>
    </location>
    <ligand>
        <name>substrate</name>
    </ligand>
</feature>
<keyword evidence="5 12" id="KW-0457">Lysine biosynthesis</keyword>
<comment type="function">
    <text evidence="12">Specifically catalyzes the decarboxylation of meso-diaminopimelate (meso-DAP) to L-lysine.</text>
</comment>
<dbReference type="PROSITE" id="PS00879">
    <property type="entry name" value="ODR_DC_2_2"/>
    <property type="match status" value="1"/>
</dbReference>
<dbReference type="InterPro" id="IPR000183">
    <property type="entry name" value="Orn/DAP/Arg_de-COase"/>
</dbReference>
<keyword evidence="6 12" id="KW-0456">Lyase</keyword>
<evidence type="ECO:0000256" key="3">
    <source>
        <dbReference type="ARBA" id="ARBA00022793"/>
    </source>
</evidence>
<dbReference type="Gene3D" id="3.20.20.10">
    <property type="entry name" value="Alanine racemase"/>
    <property type="match status" value="1"/>
</dbReference>
<dbReference type="RefSeq" id="WP_195810890.1">
    <property type="nucleotide sequence ID" value="NZ_CP064795.1"/>
</dbReference>
<evidence type="ECO:0000256" key="9">
    <source>
        <dbReference type="ARBA" id="ARBA00060983"/>
    </source>
</evidence>
<feature type="modified residue" description="N6-(pyridoxal phosphate)lysine" evidence="12 13">
    <location>
        <position position="60"/>
    </location>
</feature>
<dbReference type="PANTHER" id="PTHR43727:SF2">
    <property type="entry name" value="GROUP IV DECARBOXYLASE"/>
    <property type="match status" value="1"/>
</dbReference>
<keyword evidence="3 12" id="KW-0210">Decarboxylase</keyword>
<evidence type="ECO:0000256" key="13">
    <source>
        <dbReference type="PIRSR" id="PIRSR600183-50"/>
    </source>
</evidence>
<comment type="cofactor">
    <cofactor evidence="1 12 13 14">
        <name>pyridoxal 5'-phosphate</name>
        <dbReference type="ChEBI" id="CHEBI:597326"/>
    </cofactor>
</comment>
<dbReference type="AlphaFoldDB" id="A0A7S9DXT8"/>
<evidence type="ECO:0000256" key="1">
    <source>
        <dbReference type="ARBA" id="ARBA00001933"/>
    </source>
</evidence>
<evidence type="ECO:0000259" key="15">
    <source>
        <dbReference type="Pfam" id="PF00278"/>
    </source>
</evidence>
<feature type="binding site" evidence="12">
    <location>
        <position position="277"/>
    </location>
    <ligand>
        <name>substrate</name>
    </ligand>
</feature>
<dbReference type="InterPro" id="IPR022653">
    <property type="entry name" value="De-COase2_pyr-phos_BS"/>
</dbReference>
<dbReference type="KEGG" id="smaa:IT774_00535"/>
<feature type="binding site" evidence="12">
    <location>
        <position position="345"/>
    </location>
    <ligand>
        <name>substrate</name>
    </ligand>
</feature>
<dbReference type="InterPro" id="IPR002986">
    <property type="entry name" value="DAP_deCOOHase_LysA"/>
</dbReference>
<dbReference type="GO" id="GO:0030170">
    <property type="term" value="F:pyridoxal phosphate binding"/>
    <property type="evidence" value="ECO:0007669"/>
    <property type="project" value="UniProtKB-UniRule"/>
</dbReference>
<evidence type="ECO:0000256" key="8">
    <source>
        <dbReference type="ARBA" id="ARBA00060643"/>
    </source>
</evidence>
<keyword evidence="4 12" id="KW-0663">Pyridoxal phosphate</keyword>
<dbReference type="SUPFAM" id="SSF50621">
    <property type="entry name" value="Alanine racemase C-terminal domain-like"/>
    <property type="match status" value="1"/>
</dbReference>
<dbReference type="InterPro" id="IPR029066">
    <property type="entry name" value="PLP-binding_barrel"/>
</dbReference>
<dbReference type="SUPFAM" id="SSF51419">
    <property type="entry name" value="PLP-binding barrel"/>
    <property type="match status" value="1"/>
</dbReference>
<name>A0A7S9DXT8_9ALTE</name>
<evidence type="ECO:0000259" key="16">
    <source>
        <dbReference type="Pfam" id="PF02784"/>
    </source>
</evidence>
<feature type="binding site" evidence="12">
    <location>
        <position position="372"/>
    </location>
    <ligand>
        <name>pyridoxal 5'-phosphate</name>
        <dbReference type="ChEBI" id="CHEBI:597326"/>
    </ligand>
</feature>
<dbReference type="InterPro" id="IPR022644">
    <property type="entry name" value="De-COase2_N"/>
</dbReference>
<comment type="pathway">
    <text evidence="8 12 14">Amino-acid biosynthesis; L-lysine biosynthesis via DAP pathway; L-lysine from DL-2,6-diaminopimelate: step 1/1.</text>
</comment>
<evidence type="ECO:0000256" key="6">
    <source>
        <dbReference type="ARBA" id="ARBA00023239"/>
    </source>
</evidence>
<dbReference type="CDD" id="cd06828">
    <property type="entry name" value="PLPDE_III_DapDC"/>
    <property type="match status" value="1"/>
</dbReference>
<dbReference type="GO" id="GO:0009089">
    <property type="term" value="P:lysine biosynthetic process via diaminopimelate"/>
    <property type="evidence" value="ECO:0007669"/>
    <property type="project" value="UniProtKB-UniRule"/>
</dbReference>
<comment type="subunit">
    <text evidence="12">Homodimer.</text>
</comment>
<dbReference type="UniPathway" id="UPA00034">
    <property type="reaction ID" value="UER00027"/>
</dbReference>
<dbReference type="Pfam" id="PF02784">
    <property type="entry name" value="Orn_Arg_deC_N"/>
    <property type="match status" value="1"/>
</dbReference>
<accession>A0A7S9DXT8</accession>
<keyword evidence="2 12" id="KW-0028">Amino-acid biosynthesis</keyword>
<feature type="binding site" evidence="12">
    <location>
        <position position="313"/>
    </location>
    <ligand>
        <name>substrate</name>
    </ligand>
</feature>
<dbReference type="PRINTS" id="PR01181">
    <property type="entry name" value="DAPDCRBXLASE"/>
</dbReference>
<comment type="similarity">
    <text evidence="9 12">Belongs to the Orn/Lys/Arg decarboxylase class-II family. LysA subfamily.</text>
</comment>
<dbReference type="HAMAP" id="MF_02120">
    <property type="entry name" value="LysA"/>
    <property type="match status" value="1"/>
</dbReference>
<dbReference type="InterPro" id="IPR009006">
    <property type="entry name" value="Ala_racemase/Decarboxylase_C"/>
</dbReference>
<feature type="binding site" evidence="12">
    <location>
        <begin position="274"/>
        <end position="277"/>
    </location>
    <ligand>
        <name>pyridoxal 5'-phosphate</name>
        <dbReference type="ChEBI" id="CHEBI:597326"/>
    </ligand>
</feature>
<dbReference type="PROSITE" id="PS00878">
    <property type="entry name" value="ODR_DC_2_1"/>
    <property type="match status" value="1"/>
</dbReference>
<dbReference type="GO" id="GO:0008836">
    <property type="term" value="F:diaminopimelate decarboxylase activity"/>
    <property type="evidence" value="ECO:0007669"/>
    <property type="project" value="UniProtKB-UniRule"/>
</dbReference>
<dbReference type="PANTHER" id="PTHR43727">
    <property type="entry name" value="DIAMINOPIMELATE DECARBOXYLASE"/>
    <property type="match status" value="1"/>
</dbReference>
<evidence type="ECO:0000256" key="4">
    <source>
        <dbReference type="ARBA" id="ARBA00022898"/>
    </source>
</evidence>
<feature type="binding site" evidence="12">
    <location>
        <position position="239"/>
    </location>
    <ligand>
        <name>pyridoxal 5'-phosphate</name>
        <dbReference type="ChEBI" id="CHEBI:597326"/>
    </ligand>
</feature>
<comment type="catalytic activity">
    <reaction evidence="7 12 14">
        <text>meso-2,6-diaminopimelate + H(+) = L-lysine + CO2</text>
        <dbReference type="Rhea" id="RHEA:15101"/>
        <dbReference type="ChEBI" id="CHEBI:15378"/>
        <dbReference type="ChEBI" id="CHEBI:16526"/>
        <dbReference type="ChEBI" id="CHEBI:32551"/>
        <dbReference type="ChEBI" id="CHEBI:57791"/>
        <dbReference type="EC" id="4.1.1.20"/>
    </reaction>
</comment>
<feature type="domain" description="Orn/DAP/Arg decarboxylase 2 C-terminal" evidence="15">
    <location>
        <begin position="30"/>
        <end position="370"/>
    </location>
</feature>
<feature type="domain" description="Orn/DAP/Arg decarboxylase 2 N-terminal" evidence="16">
    <location>
        <begin position="35"/>
        <end position="281"/>
    </location>
</feature>
<dbReference type="FunFam" id="3.20.20.10:FF:000003">
    <property type="entry name" value="Diaminopimelate decarboxylase"/>
    <property type="match status" value="1"/>
</dbReference>
<evidence type="ECO:0000313" key="18">
    <source>
        <dbReference type="Proteomes" id="UP000595095"/>
    </source>
</evidence>
<reference evidence="17 18" key="1">
    <citation type="submission" date="2020-11" db="EMBL/GenBank/DDBJ databases">
        <title>Complete genome sequence for Salinimonas sp. strain G2-b.</title>
        <authorList>
            <person name="Park S.-J."/>
        </authorList>
    </citation>
    <scope>NUCLEOTIDE SEQUENCE [LARGE SCALE GENOMIC DNA]</scope>
    <source>
        <strain evidence="17 18">G2-b</strain>
    </source>
</reference>
<dbReference type="PRINTS" id="PR01179">
    <property type="entry name" value="ODADCRBXLASE"/>
</dbReference>
<evidence type="ECO:0000313" key="17">
    <source>
        <dbReference type="EMBL" id="QPG05807.1"/>
    </source>
</evidence>
<organism evidence="17 18">
    <name type="scientific">Salinimonas marina</name>
    <dbReference type="NCBI Taxonomy" id="2785918"/>
    <lineage>
        <taxon>Bacteria</taxon>
        <taxon>Pseudomonadati</taxon>
        <taxon>Pseudomonadota</taxon>
        <taxon>Gammaproteobacteria</taxon>
        <taxon>Alteromonadales</taxon>
        <taxon>Alteromonadaceae</taxon>
        <taxon>Alteromonas/Salinimonas group</taxon>
        <taxon>Salinimonas</taxon>
    </lineage>
</organism>
<protein>
    <recommendedName>
        <fullName evidence="11 12">Diaminopimelate decarboxylase</fullName>
        <shortName evidence="12">DAP decarboxylase</shortName>
        <shortName evidence="12">DAPDC</shortName>
        <ecNumber evidence="10 12">4.1.1.20</ecNumber>
    </recommendedName>
</protein>
<proteinExistence type="inferred from homology"/>
<dbReference type="NCBIfam" id="TIGR01048">
    <property type="entry name" value="lysA"/>
    <property type="match status" value="1"/>
</dbReference>
<dbReference type="InterPro" id="IPR022657">
    <property type="entry name" value="De-COase2_CS"/>
</dbReference>
<dbReference type="FunFam" id="2.40.37.10:FF:000003">
    <property type="entry name" value="Diaminopimelate decarboxylase"/>
    <property type="match status" value="1"/>
</dbReference>
<dbReference type="EC" id="4.1.1.20" evidence="10 12"/>
<evidence type="ECO:0000256" key="10">
    <source>
        <dbReference type="ARBA" id="ARBA00066427"/>
    </source>
</evidence>
<sequence>MDHFEYRDGHLYAEDVAVADIAAAHQTPVYVYSRATLERHWHAFDDAVGTHPHLICYAVKANSNLGVLSVLAKLGSGFDIVSGGELARVIEAGGDPARVVFSGVGKTSAEIRYALEQGILCFNVESPAELHRINAVAADLNVKAPISLRINPDVDAKTHPYISTGLKANKFGIAREQALQTYELAATLEHLNIVGMDCHIGSQLTELAPFVDALDRLLTLVDELADKGIHLQHLDVGGGLGVPYQDETPPHPKAYAAALAERMAGREALTLILEPGRAIAANAGIMVTQVEFIKEGEDKHFAIVDAAMNDLIRPALYSAWQNIIRVDTHTQAPLRVYDVVGPICETGDFLGRDRELAVAPGDLLAVRSAGAYGFVMASNYNSRCRPAEILVDKAQMRVVRERENQKDLWKGEYKLP</sequence>
<feature type="binding site" evidence="12">
    <location>
        <position position="372"/>
    </location>
    <ligand>
        <name>substrate</name>
    </ligand>
</feature>
<keyword evidence="18" id="KW-1185">Reference proteome</keyword>
<evidence type="ECO:0000256" key="11">
    <source>
        <dbReference type="ARBA" id="ARBA00074972"/>
    </source>
</evidence>
<evidence type="ECO:0000256" key="14">
    <source>
        <dbReference type="RuleBase" id="RU003738"/>
    </source>
</evidence>
<evidence type="ECO:0000256" key="7">
    <source>
        <dbReference type="ARBA" id="ARBA00050464"/>
    </source>
</evidence>